<evidence type="ECO:0000313" key="1">
    <source>
        <dbReference type="EMBL" id="CAG8789227.1"/>
    </source>
</evidence>
<organism evidence="1 2">
    <name type="scientific">Cetraspora pellucida</name>
    <dbReference type="NCBI Taxonomy" id="1433469"/>
    <lineage>
        <taxon>Eukaryota</taxon>
        <taxon>Fungi</taxon>
        <taxon>Fungi incertae sedis</taxon>
        <taxon>Mucoromycota</taxon>
        <taxon>Glomeromycotina</taxon>
        <taxon>Glomeromycetes</taxon>
        <taxon>Diversisporales</taxon>
        <taxon>Gigasporaceae</taxon>
        <taxon>Cetraspora</taxon>
    </lineage>
</organism>
<gene>
    <name evidence="1" type="ORF">CPELLU_LOCUS16890</name>
</gene>
<comment type="caution">
    <text evidence="1">The sequence shown here is derived from an EMBL/GenBank/DDBJ whole genome shotgun (WGS) entry which is preliminary data.</text>
</comment>
<sequence length="101" mass="11346">MMIEATDIDYLRTLSINISRCKSSHSTISDAPSIIDIIDNTTLTKAPQDQYSLFKKSINPVNADVEFAPSYNSKEFHTINANIETGASYNSKKYNTTIEDY</sequence>
<dbReference type="OrthoDB" id="2442657at2759"/>
<accession>A0A9N9JNX0</accession>
<evidence type="ECO:0000313" key="2">
    <source>
        <dbReference type="Proteomes" id="UP000789759"/>
    </source>
</evidence>
<dbReference type="EMBL" id="CAJVQA010026483">
    <property type="protein sequence ID" value="CAG8789227.1"/>
    <property type="molecule type" value="Genomic_DNA"/>
</dbReference>
<protein>
    <submittedName>
        <fullName evidence="1">20450_t:CDS:1</fullName>
    </submittedName>
</protein>
<dbReference type="AlphaFoldDB" id="A0A9N9JNX0"/>
<reference evidence="1" key="1">
    <citation type="submission" date="2021-06" db="EMBL/GenBank/DDBJ databases">
        <authorList>
            <person name="Kallberg Y."/>
            <person name="Tangrot J."/>
            <person name="Rosling A."/>
        </authorList>
    </citation>
    <scope>NUCLEOTIDE SEQUENCE</scope>
    <source>
        <strain evidence="1">FL966</strain>
    </source>
</reference>
<name>A0A9N9JNX0_9GLOM</name>
<dbReference type="Proteomes" id="UP000789759">
    <property type="component" value="Unassembled WGS sequence"/>
</dbReference>
<proteinExistence type="predicted"/>
<keyword evidence="2" id="KW-1185">Reference proteome</keyword>